<keyword evidence="4" id="KW-1185">Reference proteome</keyword>
<evidence type="ECO:0000256" key="1">
    <source>
        <dbReference type="ARBA" id="ARBA00008791"/>
    </source>
</evidence>
<dbReference type="InterPro" id="IPR006016">
    <property type="entry name" value="UspA"/>
</dbReference>
<dbReference type="AlphaFoldDB" id="A0A4R1L8S0"/>
<dbReference type="OrthoDB" id="112877at2"/>
<proteinExistence type="inferred from homology"/>
<organism evidence="3 4">
    <name type="scientific">Acidipila rosea</name>
    <dbReference type="NCBI Taxonomy" id="768535"/>
    <lineage>
        <taxon>Bacteria</taxon>
        <taxon>Pseudomonadati</taxon>
        <taxon>Acidobacteriota</taxon>
        <taxon>Terriglobia</taxon>
        <taxon>Terriglobales</taxon>
        <taxon>Acidobacteriaceae</taxon>
        <taxon>Acidipila</taxon>
    </lineage>
</organism>
<dbReference type="Proteomes" id="UP000295210">
    <property type="component" value="Unassembled WGS sequence"/>
</dbReference>
<dbReference type="SUPFAM" id="SSF52402">
    <property type="entry name" value="Adenine nucleotide alpha hydrolases-like"/>
    <property type="match status" value="1"/>
</dbReference>
<accession>A0A4R1L8S0</accession>
<name>A0A4R1L8S0_9BACT</name>
<dbReference type="PANTHER" id="PTHR43010">
    <property type="entry name" value="UNIVERSAL STRESS PROTEIN SLR1230"/>
    <property type="match status" value="1"/>
</dbReference>
<dbReference type="Pfam" id="PF00582">
    <property type="entry name" value="Usp"/>
    <property type="match status" value="1"/>
</dbReference>
<dbReference type="EMBL" id="SMGK01000003">
    <property type="protein sequence ID" value="TCK72759.1"/>
    <property type="molecule type" value="Genomic_DNA"/>
</dbReference>
<reference evidence="3 4" key="1">
    <citation type="submission" date="2019-03" db="EMBL/GenBank/DDBJ databases">
        <title>Genomic Encyclopedia of Type Strains, Phase IV (KMG-IV): sequencing the most valuable type-strain genomes for metagenomic binning, comparative biology and taxonomic classification.</title>
        <authorList>
            <person name="Goeker M."/>
        </authorList>
    </citation>
    <scope>NUCLEOTIDE SEQUENCE [LARGE SCALE GENOMIC DNA]</scope>
    <source>
        <strain evidence="3 4">DSM 103428</strain>
    </source>
</reference>
<evidence type="ECO:0000259" key="2">
    <source>
        <dbReference type="Pfam" id="PF00582"/>
    </source>
</evidence>
<gene>
    <name evidence="3" type="ORF">C7378_2349</name>
</gene>
<dbReference type="InterPro" id="IPR006015">
    <property type="entry name" value="Universal_stress_UspA"/>
</dbReference>
<comment type="similarity">
    <text evidence="1">Belongs to the universal stress protein A family.</text>
</comment>
<protein>
    <submittedName>
        <fullName evidence="3">Nucleotide-binding universal stress UspA family protein</fullName>
    </submittedName>
</protein>
<comment type="caution">
    <text evidence="3">The sequence shown here is derived from an EMBL/GenBank/DDBJ whole genome shotgun (WGS) entry which is preliminary data.</text>
</comment>
<dbReference type="InterPro" id="IPR014729">
    <property type="entry name" value="Rossmann-like_a/b/a_fold"/>
</dbReference>
<dbReference type="CDD" id="cd00293">
    <property type="entry name" value="USP-like"/>
    <property type="match status" value="1"/>
</dbReference>
<feature type="domain" description="UspA" evidence="2">
    <location>
        <begin position="2"/>
        <end position="144"/>
    </location>
</feature>
<evidence type="ECO:0000313" key="3">
    <source>
        <dbReference type="EMBL" id="TCK72759.1"/>
    </source>
</evidence>
<sequence length="156" mass="16598">MKILLAIDGSKFSKEAVAEITRRSWPADSEVRILSVANPSPLVIDPLLIVAASHYDSLSEEKERASRDVAEAEAAIAKSAPNLKLSTSILVGSPKERIVEEAERWSADLVLVGSHGYGPVQRFLLGSVAQAVALHAPCSVEIVRSRDQSVSGQAAA</sequence>
<evidence type="ECO:0000313" key="4">
    <source>
        <dbReference type="Proteomes" id="UP000295210"/>
    </source>
</evidence>
<dbReference type="InterPro" id="IPR051688">
    <property type="entry name" value="USP_A"/>
</dbReference>
<dbReference type="PRINTS" id="PR01438">
    <property type="entry name" value="UNVRSLSTRESS"/>
</dbReference>
<dbReference type="RefSeq" id="WP_131996570.1">
    <property type="nucleotide sequence ID" value="NZ_SMGK01000003.1"/>
</dbReference>
<dbReference type="Gene3D" id="3.40.50.620">
    <property type="entry name" value="HUPs"/>
    <property type="match status" value="1"/>
</dbReference>
<dbReference type="PANTHER" id="PTHR43010:SF1">
    <property type="entry name" value="USPA DOMAIN-CONTAINING PROTEIN"/>
    <property type="match status" value="1"/>
</dbReference>